<keyword evidence="2" id="KW-1185">Reference proteome</keyword>
<name>A0A1M4XSC5_9FIRM</name>
<dbReference type="Proteomes" id="UP000184404">
    <property type="component" value="Unassembled WGS sequence"/>
</dbReference>
<dbReference type="AlphaFoldDB" id="A0A1M4XSC5"/>
<gene>
    <name evidence="1" type="ORF">SAMN02745190_01586</name>
</gene>
<dbReference type="OrthoDB" id="9554482at2"/>
<evidence type="ECO:0000313" key="1">
    <source>
        <dbReference type="EMBL" id="SHE96266.1"/>
    </source>
</evidence>
<accession>A0A1M4XSC5</accession>
<proteinExistence type="predicted"/>
<dbReference type="STRING" id="1123243.SAMN02745190_01586"/>
<dbReference type="EMBL" id="FQUG01000005">
    <property type="protein sequence ID" value="SHE96266.1"/>
    <property type="molecule type" value="Genomic_DNA"/>
</dbReference>
<dbReference type="RefSeq" id="WP_072935672.1">
    <property type="nucleotide sequence ID" value="NZ_FQUG01000005.1"/>
</dbReference>
<organism evidence="1 2">
    <name type="scientific">Schwartzia succinivorans DSM 10502</name>
    <dbReference type="NCBI Taxonomy" id="1123243"/>
    <lineage>
        <taxon>Bacteria</taxon>
        <taxon>Bacillati</taxon>
        <taxon>Bacillota</taxon>
        <taxon>Negativicutes</taxon>
        <taxon>Selenomonadales</taxon>
        <taxon>Selenomonadaceae</taxon>
        <taxon>Schwartzia</taxon>
    </lineage>
</organism>
<reference evidence="1 2" key="1">
    <citation type="submission" date="2016-11" db="EMBL/GenBank/DDBJ databases">
        <authorList>
            <person name="Jaros S."/>
            <person name="Januszkiewicz K."/>
            <person name="Wedrychowicz H."/>
        </authorList>
    </citation>
    <scope>NUCLEOTIDE SEQUENCE [LARGE SCALE GENOMIC DNA]</scope>
    <source>
        <strain evidence="1 2">DSM 10502</strain>
    </source>
</reference>
<sequence>MGTCLYVAEGEIEKRFLTEVKQLEYFVPGKFMKYNLMHNRIKYSDSIMAKKYSRIICVIDTDCLDPIQLKTLEHNLRMLSEVCRNIEVMVQNKNFEDELCRLLGKKSLLKVFSKTFDGVKDLKHFLAQNVIYKEYLSTEKLEAYCGKYHEFRDLWIKQHKRSAYIKFVTGKDIMNKR</sequence>
<evidence type="ECO:0000313" key="2">
    <source>
        <dbReference type="Proteomes" id="UP000184404"/>
    </source>
</evidence>
<protein>
    <recommendedName>
        <fullName evidence="3">DUF4435 domain-containing protein</fullName>
    </recommendedName>
</protein>
<evidence type="ECO:0008006" key="3">
    <source>
        <dbReference type="Google" id="ProtNLM"/>
    </source>
</evidence>